<gene>
    <name evidence="3" type="ORF">ABW02_07365</name>
</gene>
<comment type="caution">
    <text evidence="3">The sequence shown here is derived from an EMBL/GenBank/DDBJ whole genome shotgun (WGS) entry which is preliminary data.</text>
</comment>
<evidence type="ECO:0000313" key="4">
    <source>
        <dbReference type="Proteomes" id="UP000036045"/>
    </source>
</evidence>
<keyword evidence="4" id="KW-1185">Reference proteome</keyword>
<reference evidence="3 4" key="1">
    <citation type="submission" date="2015-05" db="EMBL/GenBank/DDBJ databases">
        <title>Whole genome sequence and identification of bacterial endophytes from Costus igneus.</title>
        <authorList>
            <person name="Lee Y.P."/>
            <person name="Gan H.M."/>
            <person name="Eng W."/>
            <person name="Wheatley M.S."/>
            <person name="Caraballo A."/>
            <person name="Polter S."/>
            <person name="Savka M.A."/>
            <person name="Hudson A.O."/>
        </authorList>
    </citation>
    <scope>NUCLEOTIDE SEQUENCE [LARGE SCALE GENOMIC DNA]</scope>
    <source>
        <strain evidence="3 4">RIT379</strain>
    </source>
</reference>
<dbReference type="PATRIC" id="fig|1397.4.peg.4162"/>
<evidence type="ECO:0000256" key="2">
    <source>
        <dbReference type="SAM" id="MobiDB-lite"/>
    </source>
</evidence>
<name>A0A0J1LEH1_NIACI</name>
<sequence length="152" mass="17516">MEIVPIIIGVLAFLFKVIFENDKNKQAPKPTRQQVPKSKPVMPQEVREQTVIPPVVKHKEPRKQQVEKPLSELERLQRENASLQKKINMMEKQRNRVVQGPIINKNQPLEESEGLFTKDNIVQAVVFSEVLASPRSRNPHRASMQHSVTSRK</sequence>
<organism evidence="3 4">
    <name type="scientific">Niallia circulans</name>
    <name type="common">Bacillus circulans</name>
    <dbReference type="NCBI Taxonomy" id="1397"/>
    <lineage>
        <taxon>Bacteria</taxon>
        <taxon>Bacillati</taxon>
        <taxon>Bacillota</taxon>
        <taxon>Bacilli</taxon>
        <taxon>Bacillales</taxon>
        <taxon>Bacillaceae</taxon>
        <taxon>Niallia</taxon>
    </lineage>
</organism>
<feature type="region of interest" description="Disordered" evidence="2">
    <location>
        <begin position="26"/>
        <end position="53"/>
    </location>
</feature>
<protein>
    <submittedName>
        <fullName evidence="3">Uncharacterized protein</fullName>
    </submittedName>
</protein>
<evidence type="ECO:0000313" key="3">
    <source>
        <dbReference type="EMBL" id="KLV27320.1"/>
    </source>
</evidence>
<evidence type="ECO:0000256" key="1">
    <source>
        <dbReference type="SAM" id="Coils"/>
    </source>
</evidence>
<dbReference type="RefSeq" id="WP_047941298.1">
    <property type="nucleotide sequence ID" value="NZ_JBANBP010000106.1"/>
</dbReference>
<dbReference type="AlphaFoldDB" id="A0A0J1LEH1"/>
<dbReference type="OrthoDB" id="2942901at2"/>
<feature type="coiled-coil region" evidence="1">
    <location>
        <begin position="66"/>
        <end position="96"/>
    </location>
</feature>
<feature type="region of interest" description="Disordered" evidence="2">
    <location>
        <begin position="133"/>
        <end position="152"/>
    </location>
</feature>
<dbReference type="EMBL" id="LDPH01000004">
    <property type="protein sequence ID" value="KLV27320.1"/>
    <property type="molecule type" value="Genomic_DNA"/>
</dbReference>
<dbReference type="Proteomes" id="UP000036045">
    <property type="component" value="Unassembled WGS sequence"/>
</dbReference>
<proteinExistence type="predicted"/>
<keyword evidence="1" id="KW-0175">Coiled coil</keyword>
<accession>A0A0J1LEH1</accession>